<dbReference type="RefSeq" id="WP_171267920.1">
    <property type="nucleotide sequence ID" value="NZ_CP039543.1"/>
</dbReference>
<dbReference type="PANTHER" id="PTHR43798">
    <property type="entry name" value="MONOACYLGLYCEROL LIPASE"/>
    <property type="match status" value="1"/>
</dbReference>
<feature type="domain" description="AB hydrolase-1" evidence="2">
    <location>
        <begin position="57"/>
        <end position="258"/>
    </location>
</feature>
<dbReference type="SUPFAM" id="SSF53474">
    <property type="entry name" value="alpha/beta-Hydrolases"/>
    <property type="match status" value="1"/>
</dbReference>
<accession>A0ABX6NJH5</accession>
<dbReference type="Pfam" id="PF12697">
    <property type="entry name" value="Abhydrolase_6"/>
    <property type="match status" value="1"/>
</dbReference>
<dbReference type="PANTHER" id="PTHR43798:SF31">
    <property type="entry name" value="AB HYDROLASE SUPERFAMILY PROTEIN YCLE"/>
    <property type="match status" value="1"/>
</dbReference>
<dbReference type="InterPro" id="IPR029058">
    <property type="entry name" value="AB_hydrolase_fold"/>
</dbReference>
<gene>
    <name evidence="3" type="ORF">E8L03_16115</name>
</gene>
<keyword evidence="4" id="KW-1185">Reference proteome</keyword>
<organism evidence="3 4">
    <name type="scientific">Oceanidesulfovibrio marinus</name>
    <dbReference type="NCBI Taxonomy" id="370038"/>
    <lineage>
        <taxon>Bacteria</taxon>
        <taxon>Pseudomonadati</taxon>
        <taxon>Thermodesulfobacteriota</taxon>
        <taxon>Desulfovibrionia</taxon>
        <taxon>Desulfovibrionales</taxon>
        <taxon>Desulfovibrionaceae</taxon>
        <taxon>Oceanidesulfovibrio</taxon>
    </lineage>
</organism>
<name>A0ABX6NJH5_9BACT</name>
<keyword evidence="1 3" id="KW-0378">Hydrolase</keyword>
<proteinExistence type="predicted"/>
<protein>
    <submittedName>
        <fullName evidence="3">Alpha/beta hydrolase</fullName>
    </submittedName>
</protein>
<evidence type="ECO:0000259" key="2">
    <source>
        <dbReference type="Pfam" id="PF12697"/>
    </source>
</evidence>
<dbReference type="EMBL" id="CP039543">
    <property type="protein sequence ID" value="QJT10361.1"/>
    <property type="molecule type" value="Genomic_DNA"/>
</dbReference>
<evidence type="ECO:0000256" key="1">
    <source>
        <dbReference type="ARBA" id="ARBA00022801"/>
    </source>
</evidence>
<reference evidence="3 4" key="1">
    <citation type="submission" date="2019-04" db="EMBL/GenBank/DDBJ databases">
        <title>Isolation and culture of sulfate reducing bacteria from the cold seep of the South China Sea.</title>
        <authorList>
            <person name="Sun C."/>
            <person name="Liu R."/>
        </authorList>
    </citation>
    <scope>NUCLEOTIDE SEQUENCE [LARGE SCALE GENOMIC DNA]</scope>
    <source>
        <strain evidence="3 4">CS1</strain>
    </source>
</reference>
<dbReference type="Proteomes" id="UP000503251">
    <property type="component" value="Chromosome"/>
</dbReference>
<evidence type="ECO:0000313" key="3">
    <source>
        <dbReference type="EMBL" id="QJT10361.1"/>
    </source>
</evidence>
<dbReference type="Gene3D" id="3.40.50.1820">
    <property type="entry name" value="alpha/beta hydrolase"/>
    <property type="match status" value="1"/>
</dbReference>
<dbReference type="InterPro" id="IPR050266">
    <property type="entry name" value="AB_hydrolase_sf"/>
</dbReference>
<sequence length="268" mass="29566">MIPCRLHGKPPYTVAVIHGGPGAPGSAYLLARELSATYGVAEPMQSKSSLLGPDGQVEELRGILEQHATLPAVLVGHSWGAMLAWCLAARHPAHVKKLILVGSGLFDDALAGTIMETRMQRLTPEQRAELDTIFHAMDAAGTASERDNLMARAAPYFIETDTFESNILDSQREGTLACQYDLHTAVWAEMRGLRRSGKLLDMGRAIRCPVIAIHGEYDPHPIAGIEEPLTRILPDFRFHLLPRCGHYPWLETHARDEFFGLLRSEIDS</sequence>
<evidence type="ECO:0000313" key="4">
    <source>
        <dbReference type="Proteomes" id="UP000503251"/>
    </source>
</evidence>
<dbReference type="GO" id="GO:0016787">
    <property type="term" value="F:hydrolase activity"/>
    <property type="evidence" value="ECO:0007669"/>
    <property type="project" value="UniProtKB-KW"/>
</dbReference>
<dbReference type="InterPro" id="IPR000073">
    <property type="entry name" value="AB_hydrolase_1"/>
</dbReference>